<keyword evidence="1" id="KW-1133">Transmembrane helix</keyword>
<gene>
    <name evidence="2" type="ORF">A2703_03550</name>
</gene>
<feature type="transmembrane region" description="Helical" evidence="1">
    <location>
        <begin position="61"/>
        <end position="83"/>
    </location>
</feature>
<keyword evidence="1" id="KW-0812">Transmembrane</keyword>
<comment type="caution">
    <text evidence="2">The sequence shown here is derived from an EMBL/GenBank/DDBJ whole genome shotgun (WGS) entry which is preliminary data.</text>
</comment>
<reference evidence="2 3" key="1">
    <citation type="journal article" date="2016" name="Nat. Commun.">
        <title>Thousands of microbial genomes shed light on interconnected biogeochemical processes in an aquifer system.</title>
        <authorList>
            <person name="Anantharaman K."/>
            <person name="Brown C.T."/>
            <person name="Hug L.A."/>
            <person name="Sharon I."/>
            <person name="Castelle C.J."/>
            <person name="Probst A.J."/>
            <person name="Thomas B.C."/>
            <person name="Singh A."/>
            <person name="Wilkins M.J."/>
            <person name="Karaoz U."/>
            <person name="Brodie E.L."/>
            <person name="Williams K.H."/>
            <person name="Hubbard S.S."/>
            <person name="Banfield J.F."/>
        </authorList>
    </citation>
    <scope>NUCLEOTIDE SEQUENCE [LARGE SCALE GENOMIC DNA]</scope>
</reference>
<evidence type="ECO:0000256" key="1">
    <source>
        <dbReference type="SAM" id="Phobius"/>
    </source>
</evidence>
<proteinExistence type="predicted"/>
<name>A0A1F5EW35_9BACT</name>
<organism evidence="2 3">
    <name type="scientific">Candidatus Collierbacteria bacterium RIFCSPHIGHO2_01_FULL_50_25</name>
    <dbReference type="NCBI Taxonomy" id="1817722"/>
    <lineage>
        <taxon>Bacteria</taxon>
        <taxon>Candidatus Collieribacteriota</taxon>
    </lineage>
</organism>
<sequence length="146" mass="16071">MRGYIHFRGSEHKRSETHEVKMIKRLWILFVVLAVPLASLACSVSIDTGVWAPVPLDARGAHILLVIAIVYTTGVIGGVSTLRKGQHMVNSKSKVYETVTAALLVVGMSLILLAIVWNMIWLLWLGCGMIVASCPWGLLGHLLLDW</sequence>
<evidence type="ECO:0000313" key="3">
    <source>
        <dbReference type="Proteomes" id="UP000177979"/>
    </source>
</evidence>
<feature type="transmembrane region" description="Helical" evidence="1">
    <location>
        <begin position="26"/>
        <end position="46"/>
    </location>
</feature>
<feature type="transmembrane region" description="Helical" evidence="1">
    <location>
        <begin position="123"/>
        <end position="144"/>
    </location>
</feature>
<feature type="transmembrane region" description="Helical" evidence="1">
    <location>
        <begin position="95"/>
        <end position="117"/>
    </location>
</feature>
<dbReference type="EMBL" id="MFAG01000034">
    <property type="protein sequence ID" value="OGD71364.1"/>
    <property type="molecule type" value="Genomic_DNA"/>
</dbReference>
<dbReference type="AlphaFoldDB" id="A0A1F5EW35"/>
<dbReference type="Proteomes" id="UP000177979">
    <property type="component" value="Unassembled WGS sequence"/>
</dbReference>
<protein>
    <submittedName>
        <fullName evidence="2">Uncharacterized protein</fullName>
    </submittedName>
</protein>
<evidence type="ECO:0000313" key="2">
    <source>
        <dbReference type="EMBL" id="OGD71364.1"/>
    </source>
</evidence>
<accession>A0A1F5EW35</accession>
<dbReference type="STRING" id="1817722.A2703_03550"/>
<keyword evidence="1" id="KW-0472">Membrane</keyword>